<dbReference type="OrthoDB" id="1748934at2759"/>
<name>A0A200PSX4_MACCD</name>
<evidence type="ECO:0000259" key="1">
    <source>
        <dbReference type="Pfam" id="PF13966"/>
    </source>
</evidence>
<dbReference type="PANTHER" id="PTHR36617:SF16">
    <property type="entry name" value="OS04G0516500 PROTEIN"/>
    <property type="match status" value="1"/>
</dbReference>
<proteinExistence type="predicted"/>
<keyword evidence="2" id="KW-0808">Transferase</keyword>
<dbReference type="GO" id="GO:0003964">
    <property type="term" value="F:RNA-directed DNA polymerase activity"/>
    <property type="evidence" value="ECO:0007669"/>
    <property type="project" value="UniProtKB-KW"/>
</dbReference>
<protein>
    <submittedName>
        <fullName evidence="2">Reverse transcriptase zinc-binding domain</fullName>
    </submittedName>
</protein>
<dbReference type="OMA" id="QIWILIP"/>
<dbReference type="Proteomes" id="UP000195402">
    <property type="component" value="Unassembled WGS sequence"/>
</dbReference>
<dbReference type="InterPro" id="IPR026960">
    <property type="entry name" value="RVT-Znf"/>
</dbReference>
<reference evidence="2 3" key="1">
    <citation type="journal article" date="2017" name="Mol. Plant">
        <title>The Genome of Medicinal Plant Macleaya cordata Provides New Insights into Benzylisoquinoline Alkaloids Metabolism.</title>
        <authorList>
            <person name="Liu X."/>
            <person name="Liu Y."/>
            <person name="Huang P."/>
            <person name="Ma Y."/>
            <person name="Qing Z."/>
            <person name="Tang Q."/>
            <person name="Cao H."/>
            <person name="Cheng P."/>
            <person name="Zheng Y."/>
            <person name="Yuan Z."/>
            <person name="Zhou Y."/>
            <person name="Liu J."/>
            <person name="Tang Z."/>
            <person name="Zhuo Y."/>
            <person name="Zhang Y."/>
            <person name="Yu L."/>
            <person name="Huang J."/>
            <person name="Yang P."/>
            <person name="Peng Q."/>
            <person name="Zhang J."/>
            <person name="Jiang W."/>
            <person name="Zhang Z."/>
            <person name="Lin K."/>
            <person name="Ro D.K."/>
            <person name="Chen X."/>
            <person name="Xiong X."/>
            <person name="Shang Y."/>
            <person name="Huang S."/>
            <person name="Zeng J."/>
        </authorList>
    </citation>
    <scope>NUCLEOTIDE SEQUENCE [LARGE SCALE GENOMIC DNA]</scope>
    <source>
        <strain evidence="3">cv. BLH2017</strain>
        <tissue evidence="2">Root</tissue>
    </source>
</reference>
<feature type="domain" description="Reverse transcriptase zinc-binding" evidence="1">
    <location>
        <begin position="139"/>
        <end position="223"/>
    </location>
</feature>
<accession>A0A200PSX4</accession>
<organism evidence="2 3">
    <name type="scientific">Macleaya cordata</name>
    <name type="common">Five-seeded plume-poppy</name>
    <name type="synonym">Bocconia cordata</name>
    <dbReference type="NCBI Taxonomy" id="56857"/>
    <lineage>
        <taxon>Eukaryota</taxon>
        <taxon>Viridiplantae</taxon>
        <taxon>Streptophyta</taxon>
        <taxon>Embryophyta</taxon>
        <taxon>Tracheophyta</taxon>
        <taxon>Spermatophyta</taxon>
        <taxon>Magnoliopsida</taxon>
        <taxon>Ranunculales</taxon>
        <taxon>Papaveraceae</taxon>
        <taxon>Papaveroideae</taxon>
        <taxon>Macleaya</taxon>
    </lineage>
</organism>
<dbReference type="STRING" id="56857.A0A200PSX4"/>
<dbReference type="EMBL" id="MVGT01004128">
    <property type="protein sequence ID" value="OVA01323.1"/>
    <property type="molecule type" value="Genomic_DNA"/>
</dbReference>
<dbReference type="AlphaFoldDB" id="A0A200PSX4"/>
<comment type="caution">
    <text evidence="2">The sequence shown here is derived from an EMBL/GenBank/DDBJ whole genome shotgun (WGS) entry which is preliminary data.</text>
</comment>
<dbReference type="PANTHER" id="PTHR36617">
    <property type="entry name" value="PROTEIN, PUTATIVE-RELATED"/>
    <property type="match status" value="1"/>
</dbReference>
<dbReference type="Pfam" id="PF13966">
    <property type="entry name" value="zf-RVT"/>
    <property type="match status" value="1"/>
</dbReference>
<gene>
    <name evidence="2" type="ORF">BVC80_1797g1</name>
</gene>
<dbReference type="InParanoid" id="A0A200PSX4"/>
<sequence>MPTPTKYGKDLRKLLPIDTKLPYGTGLWRHILKHKDIIANSSEIKIKSRTDILFWYDKWIGDTPLKVKFPQLFKLSRHKLASIDEVITEGNGLDFKFSRTVNNEERRSLIQLVQLLDQAPPLSTSQDKISCKFVKGNYFSAKECYLNLTAGESVLWEDKLIWRKEIPSKVSFMVWCAARNAIPMSDNLIRRGMVLVNCCYLCNKGEETVHHLLLHCPVTALVWSYFIKSIGLQWVQGNDILSIIKTWQSCALFGRAKQIWILIPFAIWWAVWLGRNDCTFNSKET</sequence>
<evidence type="ECO:0000313" key="3">
    <source>
        <dbReference type="Proteomes" id="UP000195402"/>
    </source>
</evidence>
<evidence type="ECO:0000313" key="2">
    <source>
        <dbReference type="EMBL" id="OVA01323.1"/>
    </source>
</evidence>
<keyword evidence="2" id="KW-0695">RNA-directed DNA polymerase</keyword>
<keyword evidence="3" id="KW-1185">Reference proteome</keyword>
<keyword evidence="2" id="KW-0548">Nucleotidyltransferase</keyword>